<name>A0AC35FLG9_9BILA</name>
<evidence type="ECO:0000313" key="2">
    <source>
        <dbReference type="WBParaSite" id="PS1159_v2.g18721.t1"/>
    </source>
</evidence>
<dbReference type="WBParaSite" id="PS1159_v2.g18721.t1">
    <property type="protein sequence ID" value="PS1159_v2.g18721.t1"/>
    <property type="gene ID" value="PS1159_v2.g18721"/>
</dbReference>
<accession>A0AC35FLG9</accession>
<reference evidence="2" key="1">
    <citation type="submission" date="2022-11" db="UniProtKB">
        <authorList>
            <consortium name="WormBaseParasite"/>
        </authorList>
    </citation>
    <scope>IDENTIFICATION</scope>
</reference>
<organism evidence="1 2">
    <name type="scientific">Panagrolaimus sp. PS1159</name>
    <dbReference type="NCBI Taxonomy" id="55785"/>
    <lineage>
        <taxon>Eukaryota</taxon>
        <taxon>Metazoa</taxon>
        <taxon>Ecdysozoa</taxon>
        <taxon>Nematoda</taxon>
        <taxon>Chromadorea</taxon>
        <taxon>Rhabditida</taxon>
        <taxon>Tylenchina</taxon>
        <taxon>Panagrolaimomorpha</taxon>
        <taxon>Panagrolaimoidea</taxon>
        <taxon>Panagrolaimidae</taxon>
        <taxon>Panagrolaimus</taxon>
    </lineage>
</organism>
<evidence type="ECO:0000313" key="1">
    <source>
        <dbReference type="Proteomes" id="UP000887580"/>
    </source>
</evidence>
<sequence>MSLMESQIMNQQFEEKFESRRRKLKAKLGLDEDVVDTDDCESECDAEIEIDNKEYFSVEAVWDTRKVNGQKQYEVKWKGFPETSWEPLDSFVSKSSRLAIVQFYERMWKKKQAAKLENKKVIKMEVEPPSISSKKDHQSRANSNKKFSSSLGGKRPPSSNPQRKDREEEKGWVKKMKIYQEKKLQTQERIQHEKELAENRMEEEELSEYLKRMKKLKEDLGSSDDEIDNDD</sequence>
<proteinExistence type="predicted"/>
<dbReference type="Proteomes" id="UP000887580">
    <property type="component" value="Unplaced"/>
</dbReference>
<protein>
    <submittedName>
        <fullName evidence="2">Chromo domain-containing protein</fullName>
    </submittedName>
</protein>